<name>A0A918IX93_9FLAO</name>
<keyword evidence="2" id="KW-1185">Reference proteome</keyword>
<dbReference type="Proteomes" id="UP000634668">
    <property type="component" value="Unassembled WGS sequence"/>
</dbReference>
<reference evidence="1" key="1">
    <citation type="journal article" date="2014" name="Int. J. Syst. Evol. Microbiol.">
        <title>Complete genome sequence of Corynebacterium casei LMG S-19264T (=DSM 44701T), isolated from a smear-ripened cheese.</title>
        <authorList>
            <consortium name="US DOE Joint Genome Institute (JGI-PGF)"/>
            <person name="Walter F."/>
            <person name="Albersmeier A."/>
            <person name="Kalinowski J."/>
            <person name="Ruckert C."/>
        </authorList>
    </citation>
    <scope>NUCLEOTIDE SEQUENCE</scope>
    <source>
        <strain evidence="1">KCTC 12113</strain>
    </source>
</reference>
<organism evidence="1 2">
    <name type="scientific">Arenibacter certesii</name>
    <dbReference type="NCBI Taxonomy" id="228955"/>
    <lineage>
        <taxon>Bacteria</taxon>
        <taxon>Pseudomonadati</taxon>
        <taxon>Bacteroidota</taxon>
        <taxon>Flavobacteriia</taxon>
        <taxon>Flavobacteriales</taxon>
        <taxon>Flavobacteriaceae</taxon>
        <taxon>Arenibacter</taxon>
    </lineage>
</organism>
<dbReference type="AlphaFoldDB" id="A0A918IX93"/>
<dbReference type="EMBL" id="BMWP01000013">
    <property type="protein sequence ID" value="GGW36405.1"/>
    <property type="molecule type" value="Genomic_DNA"/>
</dbReference>
<gene>
    <name evidence="1" type="ORF">GCM10007383_21700</name>
</gene>
<comment type="caution">
    <text evidence="1">The sequence shown here is derived from an EMBL/GenBank/DDBJ whole genome shotgun (WGS) entry which is preliminary data.</text>
</comment>
<dbReference type="InterPro" id="IPR026341">
    <property type="entry name" value="T9SS_type_B"/>
</dbReference>
<protein>
    <recommendedName>
        <fullName evidence="3">Gliding motility-associated C-terminal domain-containing protein</fullName>
    </recommendedName>
</protein>
<evidence type="ECO:0008006" key="3">
    <source>
        <dbReference type="Google" id="ProtNLM"/>
    </source>
</evidence>
<reference evidence="1" key="2">
    <citation type="submission" date="2020-09" db="EMBL/GenBank/DDBJ databases">
        <authorList>
            <person name="Sun Q."/>
            <person name="Kim S."/>
        </authorList>
    </citation>
    <scope>NUCLEOTIDE SEQUENCE</scope>
    <source>
        <strain evidence="1">KCTC 12113</strain>
    </source>
</reference>
<sequence length="397" mass="44801">MAQNGDMHNKGEVYVFPNTLVSVMSDFFNEPTATFVNDGEVYLHGDLKNDGVLDYIDASGLVIFTGIKKQKILGAEPLYFSNILFQNTSEATPFQLYNEINADGLVSFNNGIVDSDNFGGAFIFRANANHVNTSDFSHVDGGVEKTGDKDFNFPIGDGGYYRFAGLSALETPKNYKAKYFLENSNFLFPHHLRSDIVAQINNKEYWTLEPIASTEENIMISLSWREETSQEEVIAAPQEERIHIVRWDEEANKWIDEGGVVDLNDKTVSTSVNKFGVFTLARIKSNINSPCEILVYNAVTPNNDGINDYFRIERTDNTCAQNLKVQIFNRWGIKVYESNNYGYGGNVFRGYSEGRVTINDDKQLPSGTYFYVINYDYNTNEGVNHHKQAGYLYLSGN</sequence>
<evidence type="ECO:0000313" key="1">
    <source>
        <dbReference type="EMBL" id="GGW36405.1"/>
    </source>
</evidence>
<dbReference type="NCBIfam" id="TIGR04131">
    <property type="entry name" value="Bac_Flav_CTERM"/>
    <property type="match status" value="1"/>
</dbReference>
<proteinExistence type="predicted"/>
<accession>A0A918IX93</accession>
<evidence type="ECO:0000313" key="2">
    <source>
        <dbReference type="Proteomes" id="UP000634668"/>
    </source>
</evidence>
<dbReference type="Pfam" id="PF13585">
    <property type="entry name" value="CHU_C"/>
    <property type="match status" value="1"/>
</dbReference>